<dbReference type="PANTHER" id="PTHR43341:SF45">
    <property type="entry name" value="AMINO ACID TRANSPORTER (EUROFUNG)"/>
    <property type="match status" value="1"/>
</dbReference>
<evidence type="ECO:0000256" key="3">
    <source>
        <dbReference type="ARBA" id="ARBA00022692"/>
    </source>
</evidence>
<evidence type="ECO:0000256" key="7">
    <source>
        <dbReference type="SAM" id="Phobius"/>
    </source>
</evidence>
<accession>A0A9P3B858</accession>
<name>A0A9P3B858_9EURO</name>
<proteinExistence type="predicted"/>
<keyword evidence="5 7" id="KW-1133">Transmembrane helix</keyword>
<dbReference type="Pfam" id="PF00324">
    <property type="entry name" value="AA_permease"/>
    <property type="match status" value="1"/>
</dbReference>
<evidence type="ECO:0000313" key="10">
    <source>
        <dbReference type="Proteomes" id="UP001043456"/>
    </source>
</evidence>
<dbReference type="EMBL" id="BHVY01000003">
    <property type="protein sequence ID" value="GIJ85865.1"/>
    <property type="molecule type" value="Genomic_DNA"/>
</dbReference>
<evidence type="ECO:0000256" key="4">
    <source>
        <dbReference type="ARBA" id="ARBA00022970"/>
    </source>
</evidence>
<evidence type="ECO:0000313" key="9">
    <source>
        <dbReference type="EMBL" id="GIJ85865.1"/>
    </source>
</evidence>
<feature type="domain" description="Amino acid permease/ SLC12A" evidence="8">
    <location>
        <begin position="64"/>
        <end position="527"/>
    </location>
</feature>
<evidence type="ECO:0000259" key="8">
    <source>
        <dbReference type="Pfam" id="PF00324"/>
    </source>
</evidence>
<feature type="transmembrane region" description="Helical" evidence="7">
    <location>
        <begin position="170"/>
        <end position="189"/>
    </location>
</feature>
<dbReference type="InterPro" id="IPR004840">
    <property type="entry name" value="Amino_acid_permease_CS"/>
</dbReference>
<sequence>MSQDSAQHSIRNRIRSLHEAAPSESGSTRIRVFGVLIPRQTTMIGLAFSSSSEVFEAFAHRPLAIGGAVNTGLMIGAGNALSKAGPAAIVISYTTVGIVVYLTLCALGEVSAWFPEPSTAVDHAVRFCDPAVGFTLGWSYWLKYLVVTPNQLTAAALVISYWLDAKDVNPGIWVTVSLVIISSVNYWAAHFIGPYEFALSSFKILVLFALTVLSMVIAFGGGPDHDRRGFRYWRDPGAFAPYGDHALMGKLQAVCKTMPSTVFAYLGSELLGMTMLQTGNTPKAAGRAIKLTFYRILIFNIVSVTLLGMLIPYDSQDLAFASNASKPMTVSVFVVAIRMAHIQILPSILNACFLLFVLSAANQALHMATQTIRGLSQEQKAPSFFSRTDSRGVPVYSLGTCAILASLAYLNIYNDSKVLFGYFVNIITMFSLLTWISILITHISFVRARKAQKVPDSALAFRAPFGACGSWVALISCILLSLMRGLDVAELATHPEAFDYMALITSYIAVPLYLFLVIGYKVVTRCKSVNPAEADLWTVTTIRERHDTKPKSPKRDDRALAEQNHWLWNRSVGAWWL</sequence>
<dbReference type="PROSITE" id="PS00218">
    <property type="entry name" value="AMINO_ACID_PERMEASE_1"/>
    <property type="match status" value="1"/>
</dbReference>
<feature type="transmembrane region" description="Helical" evidence="7">
    <location>
        <begin position="201"/>
        <end position="221"/>
    </location>
</feature>
<evidence type="ECO:0000256" key="5">
    <source>
        <dbReference type="ARBA" id="ARBA00022989"/>
    </source>
</evidence>
<dbReference type="RefSeq" id="XP_043156612.1">
    <property type="nucleotide sequence ID" value="XM_043300677.1"/>
</dbReference>
<comment type="subcellular location">
    <subcellularLocation>
        <location evidence="1">Membrane</location>
        <topology evidence="1">Multi-pass membrane protein</topology>
    </subcellularLocation>
</comment>
<feature type="transmembrane region" description="Helical" evidence="7">
    <location>
        <begin position="141"/>
        <end position="163"/>
    </location>
</feature>
<dbReference type="Proteomes" id="UP001043456">
    <property type="component" value="Unassembled WGS sequence"/>
</dbReference>
<feature type="transmembrane region" description="Helical" evidence="7">
    <location>
        <begin position="502"/>
        <end position="523"/>
    </location>
</feature>
<evidence type="ECO:0000256" key="2">
    <source>
        <dbReference type="ARBA" id="ARBA00022448"/>
    </source>
</evidence>
<dbReference type="GeneID" id="67003341"/>
<dbReference type="PANTHER" id="PTHR43341">
    <property type="entry name" value="AMINO ACID PERMEASE"/>
    <property type="match status" value="1"/>
</dbReference>
<gene>
    <name evidence="9" type="ORF">Asppvi_004729</name>
</gene>
<keyword evidence="10" id="KW-1185">Reference proteome</keyword>
<feature type="transmembrane region" description="Helical" evidence="7">
    <location>
        <begin position="419"/>
        <end position="440"/>
    </location>
</feature>
<feature type="transmembrane region" description="Helical" evidence="7">
    <location>
        <begin position="461"/>
        <end position="482"/>
    </location>
</feature>
<dbReference type="OrthoDB" id="3900342at2759"/>
<organism evidence="9 10">
    <name type="scientific">Aspergillus pseudoviridinutans</name>
    <dbReference type="NCBI Taxonomy" id="1517512"/>
    <lineage>
        <taxon>Eukaryota</taxon>
        <taxon>Fungi</taxon>
        <taxon>Dikarya</taxon>
        <taxon>Ascomycota</taxon>
        <taxon>Pezizomycotina</taxon>
        <taxon>Eurotiomycetes</taxon>
        <taxon>Eurotiomycetidae</taxon>
        <taxon>Eurotiales</taxon>
        <taxon>Aspergillaceae</taxon>
        <taxon>Aspergillus</taxon>
        <taxon>Aspergillus subgen. Fumigati</taxon>
    </lineage>
</organism>
<dbReference type="Gene3D" id="1.20.1740.10">
    <property type="entry name" value="Amino acid/polyamine transporter I"/>
    <property type="match status" value="1"/>
</dbReference>
<dbReference type="AlphaFoldDB" id="A0A9P3B858"/>
<dbReference type="GO" id="GO:0016020">
    <property type="term" value="C:membrane"/>
    <property type="evidence" value="ECO:0007669"/>
    <property type="project" value="UniProtKB-SubCell"/>
</dbReference>
<dbReference type="InterPro" id="IPR050524">
    <property type="entry name" value="APC_YAT"/>
</dbReference>
<feature type="transmembrane region" description="Helical" evidence="7">
    <location>
        <begin position="293"/>
        <end position="313"/>
    </location>
</feature>
<evidence type="ECO:0000256" key="1">
    <source>
        <dbReference type="ARBA" id="ARBA00004141"/>
    </source>
</evidence>
<keyword evidence="4" id="KW-0029">Amino-acid transport</keyword>
<dbReference type="GO" id="GO:0015171">
    <property type="term" value="F:amino acid transmembrane transporter activity"/>
    <property type="evidence" value="ECO:0007669"/>
    <property type="project" value="TreeGrafter"/>
</dbReference>
<comment type="caution">
    <text evidence="9">The sequence shown here is derived from an EMBL/GenBank/DDBJ whole genome shotgun (WGS) entry which is preliminary data.</text>
</comment>
<feature type="transmembrane region" description="Helical" evidence="7">
    <location>
        <begin position="333"/>
        <end position="358"/>
    </location>
</feature>
<keyword evidence="6 7" id="KW-0472">Membrane</keyword>
<protein>
    <recommendedName>
        <fullName evidence="8">Amino acid permease/ SLC12A domain-containing protein</fullName>
    </recommendedName>
</protein>
<evidence type="ECO:0000256" key="6">
    <source>
        <dbReference type="ARBA" id="ARBA00023136"/>
    </source>
</evidence>
<feature type="transmembrane region" description="Helical" evidence="7">
    <location>
        <begin position="90"/>
        <end position="114"/>
    </location>
</feature>
<keyword evidence="2" id="KW-0813">Transport</keyword>
<reference evidence="9 10" key="1">
    <citation type="submission" date="2018-10" db="EMBL/GenBank/DDBJ databases">
        <title>Pan-genome distribution and transcriptional activeness of fungal secondary metabolism genes in Aspergillus section Fumigati.</title>
        <authorList>
            <person name="Takahashi H."/>
            <person name="Umemura M."/>
            <person name="Ninomiya A."/>
            <person name="Kusuya Y."/>
            <person name="Urayama S."/>
            <person name="Shimizu M."/>
            <person name="Watanabe A."/>
            <person name="Kamei K."/>
            <person name="Yaguchi T."/>
            <person name="Hagiwara D."/>
        </authorList>
    </citation>
    <scope>NUCLEOTIDE SEQUENCE [LARGE SCALE GENOMIC DNA]</scope>
    <source>
        <strain evidence="9 10">IFM 55266</strain>
    </source>
</reference>
<dbReference type="InterPro" id="IPR004841">
    <property type="entry name" value="AA-permease/SLC12A_dom"/>
</dbReference>
<feature type="transmembrane region" description="Helical" evidence="7">
    <location>
        <begin position="393"/>
        <end position="413"/>
    </location>
</feature>
<keyword evidence="3 7" id="KW-0812">Transmembrane</keyword>